<feature type="signal peptide" evidence="1">
    <location>
        <begin position="1"/>
        <end position="19"/>
    </location>
</feature>
<evidence type="ECO:0000256" key="1">
    <source>
        <dbReference type="SAM" id="SignalP"/>
    </source>
</evidence>
<sequence length="461" mass="52211">MKKLALFHLLLFMIAQISAQSQSGIKSVNTLEDKIYGLSLLWSEVKYNFVNIDHLDFNLDSLYRETMKRVINTKDDIAYYKELDCFLNRLNDAHTSLFDYPESGYEETDYPNYGTKYIGGKYYFIKYKKDCPYSDPDLLGAEIVEIDGLPTDQYVEKFVLPHITGSTLKYKLNQAGSILLNGLVGSSIRGKARCRDGKMKTFDIIRNGEAIRRDDDVWLPKDELSFRTSKAVTLTWKDDIALLNIRRFIPESVCNDIDKAMAEINAHQCRGVIIDLRGNAGGITDVTWRLQMYLTQADTIRSFGAQTRINSGYGRAQGNYRKEYEDFYLYKAYKNEPPELVSKPKEIKALSCPVAILIDNNSFSACEDFLINIYEMPNRPILIGEETAGSTGAPLVIELPHEAVARICTIRPLFPYSSEPFVGKGIIPDIETIPDLQEVLQGKDIALEKAVNIIMGKTIGE</sequence>
<reference evidence="3" key="1">
    <citation type="journal article" date="2021" name="PeerJ">
        <title>Extensive microbial diversity within the chicken gut microbiome revealed by metagenomics and culture.</title>
        <authorList>
            <person name="Gilroy R."/>
            <person name="Ravi A."/>
            <person name="Getino M."/>
            <person name="Pursley I."/>
            <person name="Horton D.L."/>
            <person name="Alikhan N.F."/>
            <person name="Baker D."/>
            <person name="Gharbi K."/>
            <person name="Hall N."/>
            <person name="Watson M."/>
            <person name="Adriaenssens E.M."/>
            <person name="Foster-Nyarko E."/>
            <person name="Jarju S."/>
            <person name="Secka A."/>
            <person name="Antonio M."/>
            <person name="Oren A."/>
            <person name="Chaudhuri R.R."/>
            <person name="La Ragione R."/>
            <person name="Hildebrand F."/>
            <person name="Pallen M.J."/>
        </authorList>
    </citation>
    <scope>NUCLEOTIDE SEQUENCE</scope>
    <source>
        <strain evidence="3">Gambia16-930</strain>
    </source>
</reference>
<accession>A0A9D1RJ77</accession>
<dbReference type="GO" id="GO:0007165">
    <property type="term" value="P:signal transduction"/>
    <property type="evidence" value="ECO:0007669"/>
    <property type="project" value="TreeGrafter"/>
</dbReference>
<dbReference type="PANTHER" id="PTHR32060">
    <property type="entry name" value="TAIL-SPECIFIC PROTEASE"/>
    <property type="match status" value="1"/>
</dbReference>
<comment type="caution">
    <text evidence="3">The sequence shown here is derived from an EMBL/GenBank/DDBJ whole genome shotgun (WGS) entry which is preliminary data.</text>
</comment>
<reference evidence="3" key="2">
    <citation type="submission" date="2021-04" db="EMBL/GenBank/DDBJ databases">
        <authorList>
            <person name="Gilroy R."/>
        </authorList>
    </citation>
    <scope>NUCLEOTIDE SEQUENCE</scope>
    <source>
        <strain evidence="3">Gambia16-930</strain>
    </source>
</reference>
<evidence type="ECO:0000313" key="4">
    <source>
        <dbReference type="Proteomes" id="UP000824267"/>
    </source>
</evidence>
<evidence type="ECO:0000313" key="3">
    <source>
        <dbReference type="EMBL" id="HIW88088.1"/>
    </source>
</evidence>
<evidence type="ECO:0000259" key="2">
    <source>
        <dbReference type="Pfam" id="PF03572"/>
    </source>
</evidence>
<protein>
    <recommendedName>
        <fullName evidence="2">Tail specific protease domain-containing protein</fullName>
    </recommendedName>
</protein>
<keyword evidence="1" id="KW-0732">Signal</keyword>
<name>A0A9D1RJ77_9BACT</name>
<dbReference type="PANTHER" id="PTHR32060:SF30">
    <property type="entry name" value="CARBOXY-TERMINAL PROCESSING PROTEASE CTPA"/>
    <property type="match status" value="1"/>
</dbReference>
<dbReference type="InterPro" id="IPR005151">
    <property type="entry name" value="Tail-specific_protease"/>
</dbReference>
<dbReference type="AlphaFoldDB" id="A0A9D1RJ77"/>
<proteinExistence type="predicted"/>
<dbReference type="GO" id="GO:0030288">
    <property type="term" value="C:outer membrane-bounded periplasmic space"/>
    <property type="evidence" value="ECO:0007669"/>
    <property type="project" value="TreeGrafter"/>
</dbReference>
<dbReference type="GO" id="GO:0006508">
    <property type="term" value="P:proteolysis"/>
    <property type="evidence" value="ECO:0007669"/>
    <property type="project" value="InterPro"/>
</dbReference>
<dbReference type="Gene3D" id="3.30.750.44">
    <property type="match status" value="1"/>
</dbReference>
<dbReference type="Gene3D" id="3.90.226.10">
    <property type="entry name" value="2-enoyl-CoA Hydratase, Chain A, domain 1"/>
    <property type="match status" value="1"/>
</dbReference>
<dbReference type="GO" id="GO:0008236">
    <property type="term" value="F:serine-type peptidase activity"/>
    <property type="evidence" value="ECO:0007669"/>
    <property type="project" value="InterPro"/>
</dbReference>
<dbReference type="SUPFAM" id="SSF52096">
    <property type="entry name" value="ClpP/crotonase"/>
    <property type="match status" value="1"/>
</dbReference>
<dbReference type="Pfam" id="PF03572">
    <property type="entry name" value="Peptidase_S41"/>
    <property type="match status" value="1"/>
</dbReference>
<dbReference type="Proteomes" id="UP000824267">
    <property type="component" value="Unassembled WGS sequence"/>
</dbReference>
<organism evidence="3 4">
    <name type="scientific">Candidatus Onthomorpha intestinigallinarum</name>
    <dbReference type="NCBI Taxonomy" id="2840880"/>
    <lineage>
        <taxon>Bacteria</taxon>
        <taxon>Pseudomonadati</taxon>
        <taxon>Bacteroidota</taxon>
        <taxon>Bacteroidia</taxon>
        <taxon>Bacteroidales</taxon>
        <taxon>Candidatus Onthomorpha</taxon>
    </lineage>
</organism>
<dbReference type="InterPro" id="IPR029045">
    <property type="entry name" value="ClpP/crotonase-like_dom_sf"/>
</dbReference>
<dbReference type="GO" id="GO:0004175">
    <property type="term" value="F:endopeptidase activity"/>
    <property type="evidence" value="ECO:0007669"/>
    <property type="project" value="TreeGrafter"/>
</dbReference>
<feature type="chain" id="PRO_5039017091" description="Tail specific protease domain-containing protein" evidence="1">
    <location>
        <begin position="20"/>
        <end position="461"/>
    </location>
</feature>
<dbReference type="EMBL" id="DXGG01000234">
    <property type="protein sequence ID" value="HIW88088.1"/>
    <property type="molecule type" value="Genomic_DNA"/>
</dbReference>
<gene>
    <name evidence="3" type="ORF">IAC47_07475</name>
</gene>
<feature type="domain" description="Tail specific protease" evidence="2">
    <location>
        <begin position="239"/>
        <end position="431"/>
    </location>
</feature>